<evidence type="ECO:0000256" key="5">
    <source>
        <dbReference type="HAMAP-Rule" id="MF_01953"/>
    </source>
</evidence>
<dbReference type="GO" id="GO:0005737">
    <property type="term" value="C:cytoplasm"/>
    <property type="evidence" value="ECO:0007669"/>
    <property type="project" value="UniProtKB-SubCell"/>
</dbReference>
<comment type="subunit">
    <text evidence="5">Heterotrimer of UreA (gamma), UreB (beta) and UreC (alpha) subunits. Three heterotrimers associate to form the active enzyme.</text>
</comment>
<evidence type="ECO:0000259" key="13">
    <source>
        <dbReference type="PROSITE" id="PS51368"/>
    </source>
</evidence>
<dbReference type="RefSeq" id="WP_133638342.1">
    <property type="nucleotide sequence ID" value="NZ_SNZV01000001.1"/>
</dbReference>
<dbReference type="GO" id="GO:0009039">
    <property type="term" value="F:urease activity"/>
    <property type="evidence" value="ECO:0007669"/>
    <property type="project" value="UniProtKB-UniRule"/>
</dbReference>
<dbReference type="Gene3D" id="3.20.20.140">
    <property type="entry name" value="Metal-dependent hydrolases"/>
    <property type="match status" value="1"/>
</dbReference>
<comment type="PTM">
    <text evidence="7">Carbamylation allows a single lysine to coordinate two nickel ions.</text>
</comment>
<evidence type="ECO:0000256" key="12">
    <source>
        <dbReference type="RuleBase" id="RU004158"/>
    </source>
</evidence>
<dbReference type="UniPathway" id="UPA00258">
    <property type="reaction ID" value="UER00370"/>
</dbReference>
<feature type="binding site" evidence="5 8">
    <location>
        <position position="140"/>
    </location>
    <ligand>
        <name>Ni(2+)</name>
        <dbReference type="ChEBI" id="CHEBI:49786"/>
        <label>1</label>
    </ligand>
</feature>
<dbReference type="NCBIfam" id="TIGR01792">
    <property type="entry name" value="urease_alph"/>
    <property type="match status" value="1"/>
</dbReference>
<keyword evidence="4 5" id="KW-0378">Hydrolase</keyword>
<dbReference type="AlphaFoldDB" id="A0A4R7DDG6"/>
<dbReference type="SUPFAM" id="SSF51556">
    <property type="entry name" value="Metallo-dependent hydrolases"/>
    <property type="match status" value="1"/>
</dbReference>
<dbReference type="Pfam" id="PF01979">
    <property type="entry name" value="Amidohydro_1"/>
    <property type="match status" value="1"/>
</dbReference>
<dbReference type="InterPro" id="IPR017950">
    <property type="entry name" value="Urease_AS"/>
</dbReference>
<accession>A0A4R7DDG6</accession>
<dbReference type="PRINTS" id="PR01752">
    <property type="entry name" value="UREASE"/>
</dbReference>
<evidence type="ECO:0000256" key="7">
    <source>
        <dbReference type="PIRSR" id="PIRSR611612-50"/>
    </source>
</evidence>
<evidence type="ECO:0000256" key="3">
    <source>
        <dbReference type="ARBA" id="ARBA00022723"/>
    </source>
</evidence>
<dbReference type="InterPro" id="IPR006680">
    <property type="entry name" value="Amidohydro-rel"/>
</dbReference>
<dbReference type="InterPro" id="IPR050112">
    <property type="entry name" value="Urease_alpha_subunit"/>
</dbReference>
<dbReference type="PANTHER" id="PTHR43440:SF1">
    <property type="entry name" value="UREASE"/>
    <property type="match status" value="1"/>
</dbReference>
<keyword evidence="5 10" id="KW-0963">Cytoplasm</keyword>
<dbReference type="InterPro" id="IPR005848">
    <property type="entry name" value="Urease_asu"/>
</dbReference>
<comment type="similarity">
    <text evidence="5 12">Belongs to the metallo-dependent hydrolases superfamily. Urease alpha subunit family.</text>
</comment>
<dbReference type="NCBIfam" id="NF009686">
    <property type="entry name" value="PRK13207.1"/>
    <property type="match status" value="1"/>
</dbReference>
<comment type="PTM">
    <text evidence="5">Carboxylation allows a single lysine to coordinate two nickel ions.</text>
</comment>
<dbReference type="GO" id="GO:0016151">
    <property type="term" value="F:nickel cation binding"/>
    <property type="evidence" value="ECO:0007669"/>
    <property type="project" value="UniProtKB-UniRule"/>
</dbReference>
<comment type="subcellular location">
    <subcellularLocation>
        <location evidence="5 10">Cytoplasm</location>
    </subcellularLocation>
</comment>
<evidence type="ECO:0000256" key="1">
    <source>
        <dbReference type="ARBA" id="ARBA00004897"/>
    </source>
</evidence>
<evidence type="ECO:0000256" key="9">
    <source>
        <dbReference type="PIRSR" id="PIRSR611612-52"/>
    </source>
</evidence>
<comment type="pathway">
    <text evidence="1 5">Nitrogen metabolism; urea degradation; CO(2) and NH(3) from urea (urease route): step 1/1.</text>
</comment>
<comment type="catalytic activity">
    <reaction evidence="5 11">
        <text>urea + 2 H2O + H(+) = hydrogencarbonate + 2 NH4(+)</text>
        <dbReference type="Rhea" id="RHEA:20557"/>
        <dbReference type="ChEBI" id="CHEBI:15377"/>
        <dbReference type="ChEBI" id="CHEBI:15378"/>
        <dbReference type="ChEBI" id="CHEBI:16199"/>
        <dbReference type="ChEBI" id="CHEBI:17544"/>
        <dbReference type="ChEBI" id="CHEBI:28938"/>
        <dbReference type="EC" id="3.5.1.5"/>
    </reaction>
</comment>
<dbReference type="InterPro" id="IPR011059">
    <property type="entry name" value="Metal-dep_hydrolase_composite"/>
</dbReference>
<dbReference type="Gene3D" id="2.30.40.10">
    <property type="entry name" value="Urease, subunit C, domain 1"/>
    <property type="match status" value="1"/>
</dbReference>
<feature type="binding site" description="via carbamate group" evidence="5 8">
    <location>
        <position position="221"/>
    </location>
    <ligand>
        <name>Ni(2+)</name>
        <dbReference type="ChEBI" id="CHEBI:49786"/>
        <label>1</label>
    </ligand>
</feature>
<feature type="binding site" evidence="5 8">
    <location>
        <position position="138"/>
    </location>
    <ligand>
        <name>Ni(2+)</name>
        <dbReference type="ChEBI" id="CHEBI:49786"/>
        <label>1</label>
    </ligand>
</feature>
<dbReference type="EMBL" id="SNZV01000001">
    <property type="protein sequence ID" value="TDS17186.1"/>
    <property type="molecule type" value="Genomic_DNA"/>
</dbReference>
<comment type="cofactor">
    <cofactor evidence="5 8 11">
        <name>Ni cation</name>
        <dbReference type="ChEBI" id="CHEBI:25516"/>
    </cofactor>
    <text evidence="5 8 11">Binds 2 nickel ions per subunit.</text>
</comment>
<dbReference type="CDD" id="cd00375">
    <property type="entry name" value="Urease_alpha"/>
    <property type="match status" value="1"/>
</dbReference>
<evidence type="ECO:0000313" key="14">
    <source>
        <dbReference type="EMBL" id="TDS17186.1"/>
    </source>
</evidence>
<reference evidence="14 15" key="1">
    <citation type="submission" date="2019-03" db="EMBL/GenBank/DDBJ databases">
        <title>Genomic Encyclopedia of Type Strains, Phase III (KMG-III): the genomes of soil and plant-associated and newly described type strains.</title>
        <authorList>
            <person name="Whitman W."/>
        </authorList>
    </citation>
    <scope>NUCLEOTIDE SEQUENCE [LARGE SCALE GENOMIC DNA]</scope>
    <source>
        <strain evidence="14 15">CGMCC 1.12801</strain>
    </source>
</reference>
<dbReference type="SUPFAM" id="SSF51338">
    <property type="entry name" value="Composite domain of metallo-dependent hydrolases"/>
    <property type="match status" value="2"/>
</dbReference>
<comment type="caution">
    <text evidence="14">The sequence shown here is derived from an EMBL/GenBank/DDBJ whole genome shotgun (WGS) entry which is preliminary data.</text>
</comment>
<feature type="binding site" evidence="5 8">
    <location>
        <position position="276"/>
    </location>
    <ligand>
        <name>Ni(2+)</name>
        <dbReference type="ChEBI" id="CHEBI:49786"/>
        <label>2</label>
    </ligand>
</feature>
<dbReference type="Proteomes" id="UP000294752">
    <property type="component" value="Unassembled WGS sequence"/>
</dbReference>
<dbReference type="EC" id="3.5.1.5" evidence="5 6"/>
<dbReference type="InterPro" id="IPR032466">
    <property type="entry name" value="Metal_Hydrolase"/>
</dbReference>
<feature type="binding site" evidence="5 10">
    <location>
        <position position="223"/>
    </location>
    <ligand>
        <name>substrate</name>
    </ligand>
</feature>
<dbReference type="PROSITE" id="PS01120">
    <property type="entry name" value="UREASE_1"/>
    <property type="match status" value="1"/>
</dbReference>
<dbReference type="PROSITE" id="PS51368">
    <property type="entry name" value="UREASE_3"/>
    <property type="match status" value="1"/>
</dbReference>
<keyword evidence="15" id="KW-1185">Reference proteome</keyword>
<name>A0A4R7DDG6_9SPHI</name>
<evidence type="ECO:0000313" key="15">
    <source>
        <dbReference type="Proteomes" id="UP000294752"/>
    </source>
</evidence>
<dbReference type="OrthoDB" id="9802793at2"/>
<evidence type="ECO:0000256" key="10">
    <source>
        <dbReference type="PROSITE-ProRule" id="PRU00700"/>
    </source>
</evidence>
<keyword evidence="3 5" id="KW-0479">Metal-binding</keyword>
<evidence type="ECO:0000256" key="11">
    <source>
        <dbReference type="RuleBase" id="RU000510"/>
    </source>
</evidence>
<protein>
    <recommendedName>
        <fullName evidence="5 6">Urease subunit alpha</fullName>
        <ecNumber evidence="5 6">3.5.1.5</ecNumber>
    </recommendedName>
    <alternativeName>
        <fullName evidence="5">Urea amidohydrolase subunit alpha</fullName>
    </alternativeName>
</protein>
<dbReference type="GO" id="GO:0043419">
    <property type="term" value="P:urea catabolic process"/>
    <property type="evidence" value="ECO:0007669"/>
    <property type="project" value="UniProtKB-UniRule"/>
</dbReference>
<dbReference type="HAMAP" id="MF_01953">
    <property type="entry name" value="Urease_alpha"/>
    <property type="match status" value="1"/>
</dbReference>
<feature type="domain" description="Urease" evidence="13">
    <location>
        <begin position="133"/>
        <end position="570"/>
    </location>
</feature>
<evidence type="ECO:0000256" key="8">
    <source>
        <dbReference type="PIRSR" id="PIRSR611612-51"/>
    </source>
</evidence>
<dbReference type="PROSITE" id="PS00145">
    <property type="entry name" value="UREASE_2"/>
    <property type="match status" value="1"/>
</dbReference>
<feature type="modified residue" description="N6-carboxylysine" evidence="5 7">
    <location>
        <position position="221"/>
    </location>
</feature>
<dbReference type="Pfam" id="PF00449">
    <property type="entry name" value="Urease_alpha"/>
    <property type="match status" value="1"/>
</dbReference>
<dbReference type="InterPro" id="IPR017951">
    <property type="entry name" value="Urease_asu_c"/>
</dbReference>
<proteinExistence type="inferred from homology"/>
<sequence>MAHNISKVKYAELFGITKGDKVRLGDTSLIVEVEEDLTVYGEECIFGGGKSVRDGMAQATGFAPEDVLDMIITNAVIIDHTGIYKADIGIKDNYIVGVGKGGNPHIMDGVDPRLIIGANTEIISGEGKIITAGGVDTHVHFICPQQSEEALASGVTTLIGGGTGPTTGTLATTITPNATYIKMMLQATDTFPLNIGFLGKGSSSGPKELEAQIEAGAMTLKLHEDWASSASAIDNCLSIADQHDVQVCIHTDSLNESCYVEDSVKAFAGRAIHCYHIEGAGGGHAPDTITMLGEPNVLPSSTSPTNPYTINTVDEHLDMLMVCHHLDKSIDEDVAFAASRIRKQTIAAEDVLHDMGAISMFTSDSQAMGRVGEVLCRTWQIADKMKVQRGSLPEDEGTGADNFRVKRYIAKYTINPAITHGCSHVIGSVESGKLADLIIWDPRFFGIKPELTLKGGVVVQAQMGDPNGSIATTQPIFSRPMYGALGKAVGRTSMAFVSKASVHQVEGYGLHKAIEPVRNTRGVRKKDMIFNDALPVVKVHPETYEVTADGVPITCEPAEKVSLAQLYSLF</sequence>
<organism evidence="14 15">
    <name type="scientific">Sphingobacterium paludis</name>
    <dbReference type="NCBI Taxonomy" id="1476465"/>
    <lineage>
        <taxon>Bacteria</taxon>
        <taxon>Pseudomonadati</taxon>
        <taxon>Bacteroidota</taxon>
        <taxon>Sphingobacteriia</taxon>
        <taxon>Sphingobacteriales</taxon>
        <taxon>Sphingobacteriaceae</taxon>
        <taxon>Sphingobacterium</taxon>
    </lineage>
</organism>
<evidence type="ECO:0000256" key="6">
    <source>
        <dbReference type="NCBIfam" id="TIGR01792"/>
    </source>
</evidence>
<dbReference type="PANTHER" id="PTHR43440">
    <property type="entry name" value="UREASE"/>
    <property type="match status" value="1"/>
</dbReference>
<feature type="active site" description="Proton donor" evidence="5 9">
    <location>
        <position position="324"/>
    </location>
</feature>
<keyword evidence="2 5" id="KW-0533">Nickel</keyword>
<feature type="binding site" evidence="5 8">
    <location>
        <position position="364"/>
    </location>
    <ligand>
        <name>Ni(2+)</name>
        <dbReference type="ChEBI" id="CHEBI:49786"/>
        <label>1</label>
    </ligand>
</feature>
<dbReference type="InterPro" id="IPR011612">
    <property type="entry name" value="Urease_alpha_N_dom"/>
</dbReference>
<evidence type="ECO:0000256" key="4">
    <source>
        <dbReference type="ARBA" id="ARBA00022801"/>
    </source>
</evidence>
<dbReference type="InterPro" id="IPR029754">
    <property type="entry name" value="Urease_Ni-bd"/>
</dbReference>
<feature type="binding site" description="via carbamate group" evidence="5 8">
    <location>
        <position position="221"/>
    </location>
    <ligand>
        <name>Ni(2+)</name>
        <dbReference type="ChEBI" id="CHEBI:49786"/>
        <label>2</label>
    </ligand>
</feature>
<feature type="binding site" evidence="5 8">
    <location>
        <position position="250"/>
    </location>
    <ligand>
        <name>Ni(2+)</name>
        <dbReference type="ChEBI" id="CHEBI:49786"/>
        <label>2</label>
    </ligand>
</feature>
<evidence type="ECO:0000256" key="2">
    <source>
        <dbReference type="ARBA" id="ARBA00022596"/>
    </source>
</evidence>
<gene>
    <name evidence="5" type="primary">ureC</name>
    <name evidence="14" type="ORF">B0I21_10148</name>
</gene>